<reference evidence="8 9" key="1">
    <citation type="submission" date="2016-10" db="EMBL/GenBank/DDBJ databases">
        <title>Draft genome sequence of Coniochaeta ligniaria NRRL30616, a lignocellulolytic fungus for bioabatement of inhibitors in plant biomass hydrolysates.</title>
        <authorList>
            <consortium name="DOE Joint Genome Institute"/>
            <person name="Jimenez D.J."/>
            <person name="Hector R.E."/>
            <person name="Riley R."/>
            <person name="Sun H."/>
            <person name="Grigoriev I.V."/>
            <person name="Van Elsas J.D."/>
            <person name="Nichols N.N."/>
        </authorList>
    </citation>
    <scope>NUCLEOTIDE SEQUENCE [LARGE SCALE GENOMIC DNA]</scope>
    <source>
        <strain evidence="8 9">NRRL 30616</strain>
    </source>
</reference>
<dbReference type="GO" id="GO:0043139">
    <property type="term" value="F:5'-3' DNA helicase activity"/>
    <property type="evidence" value="ECO:0007669"/>
    <property type="project" value="TreeGrafter"/>
</dbReference>
<dbReference type="InterPro" id="IPR027417">
    <property type="entry name" value="P-loop_NTPase"/>
</dbReference>
<organism evidence="8 9">
    <name type="scientific">Coniochaeta ligniaria NRRL 30616</name>
    <dbReference type="NCBI Taxonomy" id="1408157"/>
    <lineage>
        <taxon>Eukaryota</taxon>
        <taxon>Fungi</taxon>
        <taxon>Dikarya</taxon>
        <taxon>Ascomycota</taxon>
        <taxon>Pezizomycotina</taxon>
        <taxon>Sordariomycetes</taxon>
        <taxon>Sordariomycetidae</taxon>
        <taxon>Coniochaetales</taxon>
        <taxon>Coniochaetaceae</taxon>
        <taxon>Coniochaeta</taxon>
    </lineage>
</organism>
<name>A0A1J7JLG2_9PEZI</name>
<dbReference type="Gene3D" id="3.40.50.300">
    <property type="entry name" value="P-loop containing nucleotide triphosphate hydrolases"/>
    <property type="match status" value="2"/>
</dbReference>
<sequence>MSWRSLLTFLGSGAPNNAALDTLARSAKKFLDQRSIKGLDVVRMYGYDSEIDALKRKRTPYSDPFDQVEATSKRDDFTEADKLLAAYYVVKASVDIHTAKDERTKAKIGCRDMALHEAVARYLYENKETYGSLLNLLNSIGPGQELSKDQSSALKMATKSLYRDFLTTFKGIVCATPMAAANHEFRSFFRPDLVVVDEAGRLQEIELMSIIAFYDGPYIIVGDQMQFRPYINFDPTAKNAVQSQNPFARQLTYSTLERAVDAGAVDAYFTFNHRAYAQLSTLPSELIYRGVMGPYRSGKHQYPDSVKSFNKFLKEIVPELPGAQNRVMITLPGSWVSYIGTSARNLAHARWAVSQAIRAINDQSLTGLRGEPIEILMMPYYRAQVQTYQELLQKALLDNALTSEQRGRIRVATLDASQGDEADMTFIDLTRTDDIGFCE</sequence>
<dbReference type="GO" id="GO:0005524">
    <property type="term" value="F:ATP binding"/>
    <property type="evidence" value="ECO:0007669"/>
    <property type="project" value="UniProtKB-KW"/>
</dbReference>
<protein>
    <recommendedName>
        <fullName evidence="10">DNA2/NAM7 helicase-like C-terminal domain-containing protein</fullName>
    </recommendedName>
</protein>
<evidence type="ECO:0000313" key="9">
    <source>
        <dbReference type="Proteomes" id="UP000182658"/>
    </source>
</evidence>
<keyword evidence="3" id="KW-0378">Hydrolase</keyword>
<dbReference type="InterPro" id="IPR050534">
    <property type="entry name" value="Coronavir_polyprotein_1ab"/>
</dbReference>
<dbReference type="Proteomes" id="UP000182658">
    <property type="component" value="Unassembled WGS sequence"/>
</dbReference>
<evidence type="ECO:0000259" key="6">
    <source>
        <dbReference type="Pfam" id="PF13086"/>
    </source>
</evidence>
<evidence type="ECO:0000313" key="8">
    <source>
        <dbReference type="EMBL" id="OIW30696.1"/>
    </source>
</evidence>
<evidence type="ECO:0000256" key="2">
    <source>
        <dbReference type="ARBA" id="ARBA00022741"/>
    </source>
</evidence>
<dbReference type="PANTHER" id="PTHR43788">
    <property type="entry name" value="DNA2/NAM7 HELICASE FAMILY MEMBER"/>
    <property type="match status" value="1"/>
</dbReference>
<keyword evidence="9" id="KW-1185">Reference proteome</keyword>
<evidence type="ECO:0008006" key="10">
    <source>
        <dbReference type="Google" id="ProtNLM"/>
    </source>
</evidence>
<keyword evidence="5" id="KW-0067">ATP-binding</keyword>
<evidence type="ECO:0000256" key="3">
    <source>
        <dbReference type="ARBA" id="ARBA00022801"/>
    </source>
</evidence>
<dbReference type="EMBL" id="KV875096">
    <property type="protein sequence ID" value="OIW30696.1"/>
    <property type="molecule type" value="Genomic_DNA"/>
</dbReference>
<evidence type="ECO:0000256" key="5">
    <source>
        <dbReference type="ARBA" id="ARBA00022840"/>
    </source>
</evidence>
<gene>
    <name evidence="8" type="ORF">CONLIGDRAFT_288455</name>
</gene>
<dbReference type="GO" id="GO:0016787">
    <property type="term" value="F:hydrolase activity"/>
    <property type="evidence" value="ECO:0007669"/>
    <property type="project" value="UniProtKB-KW"/>
</dbReference>
<accession>A0A1J7JLG2</accession>
<dbReference type="PANTHER" id="PTHR43788:SF8">
    <property type="entry name" value="DNA-BINDING PROTEIN SMUBP-2"/>
    <property type="match status" value="1"/>
</dbReference>
<dbReference type="InParanoid" id="A0A1J7JLG2"/>
<dbReference type="AlphaFoldDB" id="A0A1J7JLG2"/>
<comment type="similarity">
    <text evidence="1">Belongs to the DNA2/NAM7 helicase family.</text>
</comment>
<dbReference type="SUPFAM" id="SSF52540">
    <property type="entry name" value="P-loop containing nucleoside triphosphate hydrolases"/>
    <property type="match status" value="1"/>
</dbReference>
<feature type="domain" description="DNA2/NAM7 helicase helicase" evidence="6">
    <location>
        <begin position="14"/>
        <end position="230"/>
    </location>
</feature>
<evidence type="ECO:0000259" key="7">
    <source>
        <dbReference type="Pfam" id="PF13087"/>
    </source>
</evidence>
<keyword evidence="2" id="KW-0547">Nucleotide-binding</keyword>
<dbReference type="InterPro" id="IPR041677">
    <property type="entry name" value="DNA2/NAM7_AAA_11"/>
</dbReference>
<dbReference type="Pfam" id="PF13086">
    <property type="entry name" value="AAA_11"/>
    <property type="match status" value="1"/>
</dbReference>
<feature type="domain" description="DNA2/NAM7 helicase-like C-terminal" evidence="7">
    <location>
        <begin position="252"/>
        <end position="437"/>
    </location>
</feature>
<proteinExistence type="inferred from homology"/>
<evidence type="ECO:0000256" key="1">
    <source>
        <dbReference type="ARBA" id="ARBA00007913"/>
    </source>
</evidence>
<keyword evidence="4" id="KW-0347">Helicase</keyword>
<evidence type="ECO:0000256" key="4">
    <source>
        <dbReference type="ARBA" id="ARBA00022806"/>
    </source>
</evidence>
<dbReference type="STRING" id="1408157.A0A1J7JLG2"/>
<dbReference type="OrthoDB" id="6513042at2759"/>
<dbReference type="InterPro" id="IPR041679">
    <property type="entry name" value="DNA2/NAM7-like_C"/>
</dbReference>
<dbReference type="Pfam" id="PF13087">
    <property type="entry name" value="AAA_12"/>
    <property type="match status" value="1"/>
</dbReference>